<keyword evidence="2" id="KW-0813">Transport</keyword>
<dbReference type="EMBL" id="BMLK01000011">
    <property type="protein sequence ID" value="GGN52068.1"/>
    <property type="molecule type" value="Genomic_DNA"/>
</dbReference>
<feature type="transmembrane region" description="Helical" evidence="6">
    <location>
        <begin position="99"/>
        <end position="120"/>
    </location>
</feature>
<dbReference type="PROSITE" id="PS50850">
    <property type="entry name" value="MFS"/>
    <property type="match status" value="1"/>
</dbReference>
<accession>A0ABQ2JMY2</accession>
<keyword evidence="9" id="KW-1185">Reference proteome</keyword>
<organism evidence="8 9">
    <name type="scientific">Novosphingobium indicum</name>
    <dbReference type="NCBI Taxonomy" id="462949"/>
    <lineage>
        <taxon>Bacteria</taxon>
        <taxon>Pseudomonadati</taxon>
        <taxon>Pseudomonadota</taxon>
        <taxon>Alphaproteobacteria</taxon>
        <taxon>Sphingomonadales</taxon>
        <taxon>Sphingomonadaceae</taxon>
        <taxon>Novosphingobium</taxon>
    </lineage>
</organism>
<evidence type="ECO:0000256" key="6">
    <source>
        <dbReference type="SAM" id="Phobius"/>
    </source>
</evidence>
<feature type="transmembrane region" description="Helical" evidence="6">
    <location>
        <begin position="157"/>
        <end position="176"/>
    </location>
</feature>
<evidence type="ECO:0000259" key="7">
    <source>
        <dbReference type="PROSITE" id="PS50850"/>
    </source>
</evidence>
<protein>
    <submittedName>
        <fullName evidence="8">MFS transporter</fullName>
    </submittedName>
</protein>
<evidence type="ECO:0000313" key="8">
    <source>
        <dbReference type="EMBL" id="GGN52068.1"/>
    </source>
</evidence>
<dbReference type="SUPFAM" id="SSF103473">
    <property type="entry name" value="MFS general substrate transporter"/>
    <property type="match status" value="1"/>
</dbReference>
<dbReference type="PANTHER" id="PTHR23505:SF79">
    <property type="entry name" value="PROTEIN SPINSTER"/>
    <property type="match status" value="1"/>
</dbReference>
<feature type="transmembrane region" description="Helical" evidence="6">
    <location>
        <begin position="409"/>
        <end position="431"/>
    </location>
</feature>
<dbReference type="Gene3D" id="1.20.1250.20">
    <property type="entry name" value="MFS general substrate transporter like domains"/>
    <property type="match status" value="1"/>
</dbReference>
<dbReference type="InterPro" id="IPR020846">
    <property type="entry name" value="MFS_dom"/>
</dbReference>
<feature type="transmembrane region" description="Helical" evidence="6">
    <location>
        <begin position="182"/>
        <end position="202"/>
    </location>
</feature>
<keyword evidence="4 6" id="KW-1133">Transmembrane helix</keyword>
<keyword evidence="5 6" id="KW-0472">Membrane</keyword>
<dbReference type="InterPro" id="IPR036259">
    <property type="entry name" value="MFS_trans_sf"/>
</dbReference>
<dbReference type="InterPro" id="IPR011701">
    <property type="entry name" value="MFS"/>
</dbReference>
<keyword evidence="3 6" id="KW-0812">Transmembrane</keyword>
<evidence type="ECO:0000256" key="5">
    <source>
        <dbReference type="ARBA" id="ARBA00023136"/>
    </source>
</evidence>
<dbReference type="Proteomes" id="UP000605099">
    <property type="component" value="Unassembled WGS sequence"/>
</dbReference>
<dbReference type="InterPro" id="IPR044770">
    <property type="entry name" value="MFS_spinster-like"/>
</dbReference>
<feature type="transmembrane region" description="Helical" evidence="6">
    <location>
        <begin position="279"/>
        <end position="302"/>
    </location>
</feature>
<feature type="transmembrane region" description="Helical" evidence="6">
    <location>
        <begin position="240"/>
        <end position="259"/>
    </location>
</feature>
<name>A0ABQ2JMY2_9SPHN</name>
<evidence type="ECO:0000256" key="4">
    <source>
        <dbReference type="ARBA" id="ARBA00022989"/>
    </source>
</evidence>
<feature type="transmembrane region" description="Helical" evidence="6">
    <location>
        <begin position="314"/>
        <end position="336"/>
    </location>
</feature>
<dbReference type="PANTHER" id="PTHR23505">
    <property type="entry name" value="SPINSTER"/>
    <property type="match status" value="1"/>
</dbReference>
<proteinExistence type="predicted"/>
<sequence>MTDLDAAGAPDASCTAKISGCSRHYPWYVLGILTLAQTCHGIDRAIIGLVLAPLGREFFLSDGELGFLAGFAYGIFFALAALPFGFAADTFNRRNLMTVALSLWSGATALCGLATGFWTLMLGRAAVGTAEAAGSPTGMSLISDYFGKDRRATAIGIWYLSSGIGLAIAFVVGGAIVEQWGWRWAFAAAGVPGLLLAPVLFLTVREPPRGGQDGPDEVVSDEQQQLSLPARLRLLAARPGLLYCIFAIVMIATGIYGMSTWLSTYLIRVYDVPIGRSGMIIAGAYGGLGSLGGFLAGGAIDWVNRRRNGFEPALTARFGAAIPILTALAGLGMVMVSDYATMLVMLMACGFLSASYNGPIYAVIVTIAGPRLRGLAVSTVQLGANLVGVGAGAYLIGAVSDYVGGVGGVAWGIGAAMLFTFAGGILLLLGARAIDQDRKRSLAA</sequence>
<evidence type="ECO:0000313" key="9">
    <source>
        <dbReference type="Proteomes" id="UP000605099"/>
    </source>
</evidence>
<comment type="caution">
    <text evidence="8">The sequence shown here is derived from an EMBL/GenBank/DDBJ whole genome shotgun (WGS) entry which is preliminary data.</text>
</comment>
<evidence type="ECO:0000256" key="3">
    <source>
        <dbReference type="ARBA" id="ARBA00022692"/>
    </source>
</evidence>
<feature type="domain" description="Major facilitator superfamily (MFS) profile" evidence="7">
    <location>
        <begin position="29"/>
        <end position="439"/>
    </location>
</feature>
<feature type="transmembrane region" description="Helical" evidence="6">
    <location>
        <begin position="342"/>
        <end position="368"/>
    </location>
</feature>
<dbReference type="RefSeq" id="WP_188820046.1">
    <property type="nucleotide sequence ID" value="NZ_BMLK01000011.1"/>
</dbReference>
<gene>
    <name evidence="8" type="ORF">GCM10011349_25150</name>
</gene>
<evidence type="ECO:0000256" key="2">
    <source>
        <dbReference type="ARBA" id="ARBA00022448"/>
    </source>
</evidence>
<comment type="subcellular location">
    <subcellularLocation>
        <location evidence="1">Membrane</location>
        <topology evidence="1">Multi-pass membrane protein</topology>
    </subcellularLocation>
</comment>
<feature type="transmembrane region" description="Helical" evidence="6">
    <location>
        <begin position="65"/>
        <end position="87"/>
    </location>
</feature>
<reference evidence="9" key="1">
    <citation type="journal article" date="2019" name="Int. J. Syst. Evol. Microbiol.">
        <title>The Global Catalogue of Microorganisms (GCM) 10K type strain sequencing project: providing services to taxonomists for standard genome sequencing and annotation.</title>
        <authorList>
            <consortium name="The Broad Institute Genomics Platform"/>
            <consortium name="The Broad Institute Genome Sequencing Center for Infectious Disease"/>
            <person name="Wu L."/>
            <person name="Ma J."/>
        </authorList>
    </citation>
    <scope>NUCLEOTIDE SEQUENCE [LARGE SCALE GENOMIC DNA]</scope>
    <source>
        <strain evidence="9">CGMCC 1.6784</strain>
    </source>
</reference>
<evidence type="ECO:0000256" key="1">
    <source>
        <dbReference type="ARBA" id="ARBA00004141"/>
    </source>
</evidence>
<dbReference type="Pfam" id="PF07690">
    <property type="entry name" value="MFS_1"/>
    <property type="match status" value="1"/>
</dbReference>
<feature type="transmembrane region" description="Helical" evidence="6">
    <location>
        <begin position="375"/>
        <end position="397"/>
    </location>
</feature>